<evidence type="ECO:0000313" key="3">
    <source>
        <dbReference type="Proteomes" id="UP000499080"/>
    </source>
</evidence>
<organism evidence="2 3">
    <name type="scientific">Araneus ventricosus</name>
    <name type="common">Orbweaver spider</name>
    <name type="synonym">Epeira ventricosa</name>
    <dbReference type="NCBI Taxonomy" id="182803"/>
    <lineage>
        <taxon>Eukaryota</taxon>
        <taxon>Metazoa</taxon>
        <taxon>Ecdysozoa</taxon>
        <taxon>Arthropoda</taxon>
        <taxon>Chelicerata</taxon>
        <taxon>Arachnida</taxon>
        <taxon>Araneae</taxon>
        <taxon>Araneomorphae</taxon>
        <taxon>Entelegynae</taxon>
        <taxon>Araneoidea</taxon>
        <taxon>Araneidae</taxon>
        <taxon>Araneus</taxon>
    </lineage>
</organism>
<dbReference type="Pfam" id="PF13927">
    <property type="entry name" value="Ig_3"/>
    <property type="match status" value="1"/>
</dbReference>
<dbReference type="AlphaFoldDB" id="A0A4Y2QV65"/>
<dbReference type="OrthoDB" id="5969272at2759"/>
<dbReference type="InterPro" id="IPR013783">
    <property type="entry name" value="Ig-like_fold"/>
</dbReference>
<sequence>MKAASQQCYSYGWEESSTGGPRSGFIQMIHVTAWPVGLCSDDRGVVSFDRLLTCLSIGVACRVRTSLESLFGVSSAVRASTCDLNRKDARGPVFRMEPPSRVEFSNNSGTELRCSADGYPAPRLTWLTREGTPARDVPGLRHTRSDGTLVFSPFPRSEYRQDVHDAVYQCSASNPVGVVLSREVHVRGGMCGFFWSNCYKKINQFDNIKAYSTMSFFVKENLLNGKLFSSYNFKLHTIKVRYYYATTMLLQPKFAYSEGPRAGNEAKFHYCIVQVVRCVKPNNTLLAQNVLKY</sequence>
<dbReference type="Proteomes" id="UP000499080">
    <property type="component" value="Unassembled WGS sequence"/>
</dbReference>
<dbReference type="InterPro" id="IPR007110">
    <property type="entry name" value="Ig-like_dom"/>
</dbReference>
<dbReference type="EMBL" id="BGPR01014914">
    <property type="protein sequence ID" value="GBN67243.1"/>
    <property type="molecule type" value="Genomic_DNA"/>
</dbReference>
<protein>
    <submittedName>
        <fullName evidence="2">Down syndrome cell adhesion molecule-like protein Dscam2</fullName>
    </submittedName>
</protein>
<name>A0A4Y2QV65_ARAVE</name>
<proteinExistence type="predicted"/>
<feature type="domain" description="Ig-like" evidence="1">
    <location>
        <begin position="92"/>
        <end position="181"/>
    </location>
</feature>
<comment type="caution">
    <text evidence="2">The sequence shown here is derived from an EMBL/GenBank/DDBJ whole genome shotgun (WGS) entry which is preliminary data.</text>
</comment>
<dbReference type="PROSITE" id="PS50835">
    <property type="entry name" value="IG_LIKE"/>
    <property type="match status" value="1"/>
</dbReference>
<evidence type="ECO:0000259" key="1">
    <source>
        <dbReference type="PROSITE" id="PS50835"/>
    </source>
</evidence>
<accession>A0A4Y2QV65</accession>
<dbReference type="Gene3D" id="2.60.40.10">
    <property type="entry name" value="Immunoglobulins"/>
    <property type="match status" value="1"/>
</dbReference>
<gene>
    <name evidence="2" type="primary">Dscam2_95</name>
    <name evidence="2" type="ORF">AVEN_189787_1</name>
</gene>
<dbReference type="InterPro" id="IPR036179">
    <property type="entry name" value="Ig-like_dom_sf"/>
</dbReference>
<evidence type="ECO:0000313" key="2">
    <source>
        <dbReference type="EMBL" id="GBN67243.1"/>
    </source>
</evidence>
<keyword evidence="3" id="KW-1185">Reference proteome</keyword>
<dbReference type="SUPFAM" id="SSF48726">
    <property type="entry name" value="Immunoglobulin"/>
    <property type="match status" value="1"/>
</dbReference>
<reference evidence="2 3" key="1">
    <citation type="journal article" date="2019" name="Sci. Rep.">
        <title>Orb-weaving spider Araneus ventricosus genome elucidates the spidroin gene catalogue.</title>
        <authorList>
            <person name="Kono N."/>
            <person name="Nakamura H."/>
            <person name="Ohtoshi R."/>
            <person name="Moran D.A.P."/>
            <person name="Shinohara A."/>
            <person name="Yoshida Y."/>
            <person name="Fujiwara M."/>
            <person name="Mori M."/>
            <person name="Tomita M."/>
            <person name="Arakawa K."/>
        </authorList>
    </citation>
    <scope>NUCLEOTIDE SEQUENCE [LARGE SCALE GENOMIC DNA]</scope>
</reference>